<dbReference type="InterPro" id="IPR029058">
    <property type="entry name" value="AB_hydrolase_fold"/>
</dbReference>
<sequence length="281" mass="31006">QDVQAVIVESNDTAVLSIRGTEPSKLTDWLTSKPTDEMTDGPYPVRKTYAENVQALLAEELDDFRTVKKNVQALLAEELDDSRTVGEYLLHVGKTKKSLFLTGHSLGGALASLLAFELERAHNGTVTAVVTFGSPKVGDSEWAEEFGVLLGNKSLRVVNDKEFAPHNPPFPLRIMGYEYKHVEPLVSFDNNGTPQNYPTKASRFLLFERLSEHFGIDLSWSWFAWGDLLFFDHNPPETIRKLMLNAGLGCPFVLKNEEGLPYINPKPAGGACETAASGHAS</sequence>
<dbReference type="PANTHER" id="PTHR45856:SF24">
    <property type="entry name" value="FUNGAL LIPASE-LIKE DOMAIN-CONTAINING PROTEIN"/>
    <property type="match status" value="1"/>
</dbReference>
<dbReference type="VEuPathDB" id="CryptoDB:Cvel_18207"/>
<accession>A0A0G4FQ38</accession>
<dbReference type="CDD" id="cd00519">
    <property type="entry name" value="Lipase_3"/>
    <property type="match status" value="1"/>
</dbReference>
<dbReference type="Gene3D" id="3.40.50.1820">
    <property type="entry name" value="alpha/beta hydrolase"/>
    <property type="match status" value="1"/>
</dbReference>
<proteinExistence type="predicted"/>
<feature type="non-terminal residue" evidence="2">
    <location>
        <position position="1"/>
    </location>
</feature>
<evidence type="ECO:0000313" key="2">
    <source>
        <dbReference type="EMBL" id="CEM16553.1"/>
    </source>
</evidence>
<dbReference type="InterPro" id="IPR051218">
    <property type="entry name" value="Sec_MonoDiacylglyc_Lipase"/>
</dbReference>
<evidence type="ECO:0000259" key="1">
    <source>
        <dbReference type="Pfam" id="PF01764"/>
    </source>
</evidence>
<dbReference type="Pfam" id="PF01764">
    <property type="entry name" value="Lipase_3"/>
    <property type="match status" value="1"/>
</dbReference>
<dbReference type="AlphaFoldDB" id="A0A0G4FQ38"/>
<organism evidence="2">
    <name type="scientific">Chromera velia CCMP2878</name>
    <dbReference type="NCBI Taxonomy" id="1169474"/>
    <lineage>
        <taxon>Eukaryota</taxon>
        <taxon>Sar</taxon>
        <taxon>Alveolata</taxon>
        <taxon>Colpodellida</taxon>
        <taxon>Chromeraceae</taxon>
        <taxon>Chromera</taxon>
    </lineage>
</organism>
<dbReference type="SUPFAM" id="SSF53474">
    <property type="entry name" value="alpha/beta-Hydrolases"/>
    <property type="match status" value="1"/>
</dbReference>
<gene>
    <name evidence="2" type="ORF">Cvel_18207</name>
</gene>
<feature type="domain" description="Fungal lipase-type" evidence="1">
    <location>
        <begin position="15"/>
        <end position="169"/>
    </location>
</feature>
<dbReference type="GO" id="GO:0006629">
    <property type="term" value="P:lipid metabolic process"/>
    <property type="evidence" value="ECO:0007669"/>
    <property type="project" value="InterPro"/>
</dbReference>
<protein>
    <recommendedName>
        <fullName evidence="1">Fungal lipase-type domain-containing protein</fullName>
    </recommendedName>
</protein>
<reference evidence="2" key="1">
    <citation type="submission" date="2014-11" db="EMBL/GenBank/DDBJ databases">
        <authorList>
            <person name="Otto D Thomas"/>
            <person name="Naeem Raeece"/>
        </authorList>
    </citation>
    <scope>NUCLEOTIDE SEQUENCE</scope>
</reference>
<dbReference type="PANTHER" id="PTHR45856">
    <property type="entry name" value="ALPHA/BETA-HYDROLASES SUPERFAMILY PROTEIN"/>
    <property type="match status" value="1"/>
</dbReference>
<dbReference type="EMBL" id="CDMZ01000545">
    <property type="protein sequence ID" value="CEM16553.1"/>
    <property type="molecule type" value="Genomic_DNA"/>
</dbReference>
<dbReference type="InterPro" id="IPR002921">
    <property type="entry name" value="Fungal_lipase-type"/>
</dbReference>
<name>A0A0G4FQ38_9ALVE</name>